<evidence type="ECO:0000313" key="2">
    <source>
        <dbReference type="Proteomes" id="UP000236732"/>
    </source>
</evidence>
<sequence length="53" mass="6067">MPIFEEGPARSVVTPDRSLDLFANRFELTRHVVSLINEDPSAERILYLHGLDE</sequence>
<keyword evidence="2" id="KW-1185">Reference proteome</keyword>
<gene>
    <name evidence="1" type="ORF">SAMN05444920_1637</name>
</gene>
<dbReference type="OrthoDB" id="9798107at2"/>
<evidence type="ECO:0000313" key="1">
    <source>
        <dbReference type="EMBL" id="SEH04129.1"/>
    </source>
</evidence>
<protein>
    <submittedName>
        <fullName evidence="1">Uncharacterized protein</fullName>
    </submittedName>
</protein>
<dbReference type="EMBL" id="FNVT01000063">
    <property type="protein sequence ID" value="SEH04129.1"/>
    <property type="molecule type" value="Genomic_DNA"/>
</dbReference>
<name>A0A1H6F4D6_9ACTN</name>
<dbReference type="AlphaFoldDB" id="A0A1H6F4D6"/>
<proteinExistence type="predicted"/>
<accession>A0A1H6F4D6</accession>
<dbReference type="RefSeq" id="WP_160150809.1">
    <property type="nucleotide sequence ID" value="NZ_FNVT01000063.1"/>
</dbReference>
<reference evidence="1 2" key="1">
    <citation type="submission" date="2016-10" db="EMBL/GenBank/DDBJ databases">
        <authorList>
            <person name="de Groot N.N."/>
        </authorList>
    </citation>
    <scope>NUCLEOTIDE SEQUENCE [LARGE SCALE GENOMIC DNA]</scope>
    <source>
        <strain evidence="1 2">CGMCC 4.7037</strain>
    </source>
</reference>
<organism evidence="1 2">
    <name type="scientific">Nonomuraea solani</name>
    <dbReference type="NCBI Taxonomy" id="1144553"/>
    <lineage>
        <taxon>Bacteria</taxon>
        <taxon>Bacillati</taxon>
        <taxon>Actinomycetota</taxon>
        <taxon>Actinomycetes</taxon>
        <taxon>Streptosporangiales</taxon>
        <taxon>Streptosporangiaceae</taxon>
        <taxon>Nonomuraea</taxon>
    </lineage>
</organism>
<dbReference type="Proteomes" id="UP000236732">
    <property type="component" value="Unassembled WGS sequence"/>
</dbReference>